<reference evidence="1" key="1">
    <citation type="submission" date="2021-09" db="EMBL/GenBank/DDBJ databases">
        <title>Genome of Aequorivita sp. strain F47161.</title>
        <authorList>
            <person name="Wang Y."/>
        </authorList>
    </citation>
    <scope>NUCLEOTIDE SEQUENCE</scope>
    <source>
        <strain evidence="1">F47161</strain>
    </source>
</reference>
<sequence length="779" mass="91757">MKIRVGFKKVFDAYKNLEPQAGLDKQQAAEILEIEKKYPKLSSGLKKCSELTEYEKQIDVVLKPFFSPLLTHNEIKFATIPFQNIAIKCTQRYRNLIQTAGEQLSLEIVNFNEDQFYIMGCSIILHSYYGVNVDFKRSYYYNIPDENGMVKNYRVLYNADFVDIQKTDKAKEITEEDINELLESYENVSVWKEKFPPESWTFNGFVIASLTDVTLNVSISDFKSNLLRLEKNGGFENTEFSRIFRSIFQLKDLMIGFTDYHDETETFERTLFKEIPSFILNNKKTQRSKDALCSASYYKLFKQQEFYCITDAKRYHKLYPDNLLYKKMLDQGMRSAIFASIVHDNKILGVLELVSPNANDLNTINANKLRDIMPFLIDSVVRSKENLENELELIIQEECTAIHSSVHWKFRQEAKRYLNGINEGNATFFREIVFQDVYPLYGQTDIKGSSEARNEATKQDLLLQLSYIDELLQKLSNQNPLPIFQQMKFKIDTFSHEITDNLQVDTERKIMDFITSEIIPFFNHIKQRNTTHKKWVDEYNQLIDINTGLVYKFRKDYDESVMQTNKRLAAVLDRKQHSAQQMYPHYFERFNTDGVEHNMYIGESITKQRSFNKLYLKNLRLWQLQLICEMENSFHNFKDTLPVALDVASMILVFNSSLSLRFRMDEKRFDVDGTYNARYEVVKKRVDKAHIKGTEERITQPGKIVVVYSQKEDEEEYLQYINFLQHQKMLDEEVELLDLEDLQGVTGLKALRVKVLYSKKTDNKKEYYTYEDLISELKD</sequence>
<evidence type="ECO:0000313" key="2">
    <source>
        <dbReference type="Proteomes" id="UP001139461"/>
    </source>
</evidence>
<comment type="caution">
    <text evidence="1">The sequence shown here is derived from an EMBL/GenBank/DDBJ whole genome shotgun (WGS) entry which is preliminary data.</text>
</comment>
<dbReference type="RefSeq" id="WP_237602215.1">
    <property type="nucleotide sequence ID" value="NZ_JAIRBA010000006.1"/>
</dbReference>
<name>A0A9X1TZS5_9FLAO</name>
<proteinExistence type="predicted"/>
<evidence type="ECO:0000313" key="1">
    <source>
        <dbReference type="EMBL" id="MCG2418399.1"/>
    </source>
</evidence>
<organism evidence="1 2">
    <name type="scientific">Aequorivita vitellina</name>
    <dbReference type="NCBI Taxonomy" id="2874475"/>
    <lineage>
        <taxon>Bacteria</taxon>
        <taxon>Pseudomonadati</taxon>
        <taxon>Bacteroidota</taxon>
        <taxon>Flavobacteriia</taxon>
        <taxon>Flavobacteriales</taxon>
        <taxon>Flavobacteriaceae</taxon>
        <taxon>Aequorivita</taxon>
    </lineage>
</organism>
<gene>
    <name evidence="1" type="ORF">K8089_05135</name>
</gene>
<dbReference type="EMBL" id="JAIRBA010000006">
    <property type="protein sequence ID" value="MCG2418399.1"/>
    <property type="molecule type" value="Genomic_DNA"/>
</dbReference>
<dbReference type="Proteomes" id="UP001139461">
    <property type="component" value="Unassembled WGS sequence"/>
</dbReference>
<keyword evidence="2" id="KW-1185">Reference proteome</keyword>
<protein>
    <submittedName>
        <fullName evidence="1">GAF domain-containing protein</fullName>
    </submittedName>
</protein>
<dbReference type="AlphaFoldDB" id="A0A9X1TZS5"/>
<accession>A0A9X1TZS5</accession>